<protein>
    <recommendedName>
        <fullName evidence="8">Major facilitator superfamily (MFS) profile domain-containing protein</fullName>
    </recommendedName>
</protein>
<dbReference type="EMBL" id="JABXXO010000007">
    <property type="protein sequence ID" value="KAF7773120.1"/>
    <property type="molecule type" value="Genomic_DNA"/>
</dbReference>
<dbReference type="Proteomes" id="UP000629468">
    <property type="component" value="Unassembled WGS sequence"/>
</dbReference>
<evidence type="ECO:0000259" key="8">
    <source>
        <dbReference type="PROSITE" id="PS50850"/>
    </source>
</evidence>
<dbReference type="Pfam" id="PF07690">
    <property type="entry name" value="MFS_1"/>
    <property type="match status" value="1"/>
</dbReference>
<dbReference type="AlphaFoldDB" id="A0A8H7F1H2"/>
<organism evidence="9 10">
    <name type="scientific">Agaricus bisporus var. burnettii</name>
    <dbReference type="NCBI Taxonomy" id="192524"/>
    <lineage>
        <taxon>Eukaryota</taxon>
        <taxon>Fungi</taxon>
        <taxon>Dikarya</taxon>
        <taxon>Basidiomycota</taxon>
        <taxon>Agaricomycotina</taxon>
        <taxon>Agaricomycetes</taxon>
        <taxon>Agaricomycetidae</taxon>
        <taxon>Agaricales</taxon>
        <taxon>Agaricineae</taxon>
        <taxon>Agaricaceae</taxon>
        <taxon>Agaricus</taxon>
    </lineage>
</organism>
<dbReference type="Gene3D" id="1.20.1720.10">
    <property type="entry name" value="Multidrug resistance protein D"/>
    <property type="match status" value="1"/>
</dbReference>
<dbReference type="Gene3D" id="1.20.1250.20">
    <property type="entry name" value="MFS general substrate transporter like domains"/>
    <property type="match status" value="1"/>
</dbReference>
<feature type="transmembrane region" description="Helical" evidence="7">
    <location>
        <begin position="300"/>
        <end position="324"/>
    </location>
</feature>
<proteinExistence type="predicted"/>
<dbReference type="PANTHER" id="PTHR42718">
    <property type="entry name" value="MAJOR FACILITATOR SUPERFAMILY MULTIDRUG TRANSPORTER MFSC"/>
    <property type="match status" value="1"/>
</dbReference>
<feature type="transmembrane region" description="Helical" evidence="7">
    <location>
        <begin position="330"/>
        <end position="353"/>
    </location>
</feature>
<dbReference type="InterPro" id="IPR011701">
    <property type="entry name" value="MFS"/>
</dbReference>
<feature type="transmembrane region" description="Helical" evidence="7">
    <location>
        <begin position="160"/>
        <end position="184"/>
    </location>
</feature>
<dbReference type="PROSITE" id="PS50850">
    <property type="entry name" value="MFS"/>
    <property type="match status" value="1"/>
</dbReference>
<gene>
    <name evidence="9" type="ORF">Agabi119p4_5287</name>
</gene>
<evidence type="ECO:0000256" key="5">
    <source>
        <dbReference type="ARBA" id="ARBA00023136"/>
    </source>
</evidence>
<keyword evidence="2" id="KW-0813">Transport</keyword>
<sequence length="519" mass="56587">MTSSETSDPSMALPTKGPPEDKEFSALPTARKIILLIILCLAQFLDTFAISALFAAIPQISVQLGISDGDSVWLISGYQLTFASLMLGGGRLSDLYNPKYNFLAGAAILAVFSLAGGFVRKQIPLFILRALMGIGAAVNVPSALYIIIHLFPDPTSQAKAVALFGICGALGNVIGLVIGAFIVNWATWPWIFYMFAIFGAVLFTGVLILCPSPKGAPLSALDKAKRFKRLDMIGVFLMAAGLILFIFGVTSGSTSGWDSARCLAPFLISFIFLIGFFFWEARIPEEMAAIPPSLWRVENFAIIAGCATMPIMWWATVQLLYSWIWQNVYGWSPIMTAVRFLPLGVLGFIMSPLTTSLQQRFSNKWILLVGHLLAIIGTALFPFGDSPQHYWRFVFVGFCIGTTGVLIVYTIVSIDIFAVTSPEQAGVVGSIFNCFLQLGSAAGSAIATSIQTSVDKTHGGPTSWTGRKAAFWFLFALLVIETVCVFVFMHDTLPRPKPRIEEELTDIPEKEHTDKLEKA</sequence>
<feature type="transmembrane region" description="Helical" evidence="7">
    <location>
        <begin position="263"/>
        <end position="279"/>
    </location>
</feature>
<feature type="region of interest" description="Disordered" evidence="6">
    <location>
        <begin position="1"/>
        <end position="21"/>
    </location>
</feature>
<feature type="transmembrane region" description="Helical" evidence="7">
    <location>
        <begin position="125"/>
        <end position="148"/>
    </location>
</feature>
<dbReference type="InterPro" id="IPR020846">
    <property type="entry name" value="MFS_dom"/>
</dbReference>
<dbReference type="GO" id="GO:0016020">
    <property type="term" value="C:membrane"/>
    <property type="evidence" value="ECO:0007669"/>
    <property type="project" value="UniProtKB-SubCell"/>
</dbReference>
<evidence type="ECO:0000256" key="3">
    <source>
        <dbReference type="ARBA" id="ARBA00022692"/>
    </source>
</evidence>
<evidence type="ECO:0000256" key="1">
    <source>
        <dbReference type="ARBA" id="ARBA00004141"/>
    </source>
</evidence>
<dbReference type="PANTHER" id="PTHR42718:SF9">
    <property type="entry name" value="MAJOR FACILITATOR SUPERFAMILY MULTIDRUG TRANSPORTER MFSC"/>
    <property type="match status" value="1"/>
</dbReference>
<keyword evidence="3 7" id="KW-0812">Transmembrane</keyword>
<feature type="domain" description="Major facilitator superfamily (MFS) profile" evidence="8">
    <location>
        <begin position="35"/>
        <end position="493"/>
    </location>
</feature>
<evidence type="ECO:0000313" key="9">
    <source>
        <dbReference type="EMBL" id="KAF7773120.1"/>
    </source>
</evidence>
<dbReference type="InterPro" id="IPR036259">
    <property type="entry name" value="MFS_trans_sf"/>
</dbReference>
<name>A0A8H7F1H2_AGABI</name>
<feature type="transmembrane region" description="Helical" evidence="7">
    <location>
        <begin position="470"/>
        <end position="489"/>
    </location>
</feature>
<keyword evidence="4 7" id="KW-1133">Transmembrane helix</keyword>
<feature type="transmembrane region" description="Helical" evidence="7">
    <location>
        <begin position="100"/>
        <end position="119"/>
    </location>
</feature>
<evidence type="ECO:0000256" key="4">
    <source>
        <dbReference type="ARBA" id="ARBA00022989"/>
    </source>
</evidence>
<keyword evidence="5 7" id="KW-0472">Membrane</keyword>
<evidence type="ECO:0000256" key="2">
    <source>
        <dbReference type="ARBA" id="ARBA00022448"/>
    </source>
</evidence>
<feature type="transmembrane region" description="Helical" evidence="7">
    <location>
        <begin position="426"/>
        <end position="450"/>
    </location>
</feature>
<evidence type="ECO:0000256" key="6">
    <source>
        <dbReference type="SAM" id="MobiDB-lite"/>
    </source>
</evidence>
<feature type="transmembrane region" description="Helical" evidence="7">
    <location>
        <begin position="230"/>
        <end position="251"/>
    </location>
</feature>
<feature type="transmembrane region" description="Helical" evidence="7">
    <location>
        <begin position="365"/>
        <end position="384"/>
    </location>
</feature>
<dbReference type="SUPFAM" id="SSF103473">
    <property type="entry name" value="MFS general substrate transporter"/>
    <property type="match status" value="1"/>
</dbReference>
<feature type="transmembrane region" description="Helical" evidence="7">
    <location>
        <begin position="390"/>
        <end position="414"/>
    </location>
</feature>
<reference evidence="9 10" key="1">
    <citation type="journal article" name="Sci. Rep.">
        <title>Telomere-to-telomere assembled and centromere annotated genomes of the two main subspecies of the button mushroom Agaricus bisporus reveal especially polymorphic chromosome ends.</title>
        <authorList>
            <person name="Sonnenberg A.S.M."/>
            <person name="Sedaghat-Telgerd N."/>
            <person name="Lavrijssen B."/>
            <person name="Ohm R.A."/>
            <person name="Hendrickx P.M."/>
            <person name="Scholtmeijer K."/>
            <person name="Baars J.J.P."/>
            <person name="van Peer A."/>
        </authorList>
    </citation>
    <scope>NUCLEOTIDE SEQUENCE [LARGE SCALE GENOMIC DNA]</scope>
    <source>
        <strain evidence="9 10">H119_p4</strain>
    </source>
</reference>
<comment type="subcellular location">
    <subcellularLocation>
        <location evidence="1">Membrane</location>
        <topology evidence="1">Multi-pass membrane protein</topology>
    </subcellularLocation>
</comment>
<comment type="caution">
    <text evidence="9">The sequence shown here is derived from an EMBL/GenBank/DDBJ whole genome shotgun (WGS) entry which is preliminary data.</text>
</comment>
<evidence type="ECO:0000256" key="7">
    <source>
        <dbReference type="SAM" id="Phobius"/>
    </source>
</evidence>
<evidence type="ECO:0000313" key="10">
    <source>
        <dbReference type="Proteomes" id="UP000629468"/>
    </source>
</evidence>
<feature type="transmembrane region" description="Helical" evidence="7">
    <location>
        <begin position="190"/>
        <end position="210"/>
    </location>
</feature>
<dbReference type="GO" id="GO:0022857">
    <property type="term" value="F:transmembrane transporter activity"/>
    <property type="evidence" value="ECO:0007669"/>
    <property type="project" value="InterPro"/>
</dbReference>
<feature type="transmembrane region" description="Helical" evidence="7">
    <location>
        <begin position="33"/>
        <end position="60"/>
    </location>
</feature>
<accession>A0A8H7F1H2</accession>